<dbReference type="RefSeq" id="WP_091460228.1">
    <property type="nucleotide sequence ID" value="NZ_FNPD01000002.1"/>
</dbReference>
<keyword evidence="1" id="KW-0812">Transmembrane</keyword>
<dbReference type="PIRSF" id="PIRSF038991">
    <property type="entry name" value="Protein_AbrB"/>
    <property type="match status" value="1"/>
</dbReference>
<keyword evidence="1" id="KW-0472">Membrane</keyword>
<dbReference type="InterPro" id="IPR017516">
    <property type="entry name" value="AbrB_dup"/>
</dbReference>
<dbReference type="NCBIfam" id="TIGR03082">
    <property type="entry name" value="Gneg_AbrB_dup"/>
    <property type="match status" value="1"/>
</dbReference>
<evidence type="ECO:0000256" key="1">
    <source>
        <dbReference type="SAM" id="Phobius"/>
    </source>
</evidence>
<feature type="transmembrane region" description="Helical" evidence="1">
    <location>
        <begin position="266"/>
        <end position="292"/>
    </location>
</feature>
<gene>
    <name evidence="2" type="ORF">SAMN03080603_00435</name>
</gene>
<dbReference type="PANTHER" id="PTHR38457:SF1">
    <property type="entry name" value="REGULATOR ABRB-RELATED"/>
    <property type="match status" value="1"/>
</dbReference>
<dbReference type="Proteomes" id="UP000199266">
    <property type="component" value="Unassembled WGS sequence"/>
</dbReference>
<sequence>MLLSHLFGLFFLFGTGGCVAWCASQFRLPAPFVLGPLLSTALLWSLDVNISFPTNVVSFLSKITIGSFIGLRFDRNCAKLLGNLAWPSILQSFWMLSTSLVCAFLLYTLTDLPLSTALLGSTTGGVAEMALFALSLNMDVANVTILQVFRLVASMFVIPLLSSKYSDQSSQPCRSFSGEEKSIDSEILNKSKQREYFIFIGLAILGGWIGTISNLPAGALLGSMVFVGLFCAFGVSMWHPPKFIRSIAQIGVGITIGMYFTRDTFYQFFSMFFPILLLSSAMIVSALVLGFLLKKFTNWNLVTCLLSAAPAGLTQMGAIAEEMGADPLIVSLMHTVRLVSILVILPILFSIFLD</sequence>
<feature type="transmembrane region" description="Helical" evidence="1">
    <location>
        <begin position="299"/>
        <end position="320"/>
    </location>
</feature>
<evidence type="ECO:0008006" key="4">
    <source>
        <dbReference type="Google" id="ProtNLM"/>
    </source>
</evidence>
<dbReference type="EMBL" id="FNPD01000002">
    <property type="protein sequence ID" value="SDX73705.1"/>
    <property type="molecule type" value="Genomic_DNA"/>
</dbReference>
<dbReference type="GO" id="GO:0016020">
    <property type="term" value="C:membrane"/>
    <property type="evidence" value="ECO:0007669"/>
    <property type="project" value="InterPro"/>
</dbReference>
<dbReference type="Pfam" id="PF05145">
    <property type="entry name" value="AbrB"/>
    <property type="match status" value="2"/>
</dbReference>
<keyword evidence="1" id="KW-1133">Transmembrane helix</keyword>
<feature type="transmembrane region" description="Helical" evidence="1">
    <location>
        <begin position="89"/>
        <end position="109"/>
    </location>
</feature>
<keyword evidence="3" id="KW-1185">Reference proteome</keyword>
<name>A0A1H3E4V0_9BACT</name>
<protein>
    <recommendedName>
        <fullName evidence="4">Ammonia monooxygenase</fullName>
    </recommendedName>
</protein>
<feature type="transmembrane region" description="Helical" evidence="1">
    <location>
        <begin position="196"/>
        <end position="213"/>
    </location>
</feature>
<feature type="transmembrane region" description="Helical" evidence="1">
    <location>
        <begin position="219"/>
        <end position="236"/>
    </location>
</feature>
<feature type="transmembrane region" description="Helical" evidence="1">
    <location>
        <begin position="332"/>
        <end position="353"/>
    </location>
</feature>
<feature type="transmembrane region" description="Helical" evidence="1">
    <location>
        <begin position="116"/>
        <end position="134"/>
    </location>
</feature>
<dbReference type="AlphaFoldDB" id="A0A1H3E4V0"/>
<accession>A0A1H3E4V0</accession>
<evidence type="ECO:0000313" key="2">
    <source>
        <dbReference type="EMBL" id="SDX73705.1"/>
    </source>
</evidence>
<feature type="transmembrane region" description="Helical" evidence="1">
    <location>
        <begin position="243"/>
        <end position="260"/>
    </location>
</feature>
<dbReference type="InterPro" id="IPR007820">
    <property type="entry name" value="AbrB_fam"/>
</dbReference>
<evidence type="ECO:0000313" key="3">
    <source>
        <dbReference type="Proteomes" id="UP000199266"/>
    </source>
</evidence>
<dbReference type="GO" id="GO:0010468">
    <property type="term" value="P:regulation of gene expression"/>
    <property type="evidence" value="ECO:0007669"/>
    <property type="project" value="InterPro"/>
</dbReference>
<proteinExistence type="predicted"/>
<organism evidence="2 3">
    <name type="scientific">Acetomicrobium thermoterrenum DSM 13490</name>
    <dbReference type="NCBI Taxonomy" id="1120987"/>
    <lineage>
        <taxon>Bacteria</taxon>
        <taxon>Thermotogati</taxon>
        <taxon>Synergistota</taxon>
        <taxon>Synergistia</taxon>
        <taxon>Synergistales</taxon>
        <taxon>Acetomicrobiaceae</taxon>
        <taxon>Acetomicrobium</taxon>
    </lineage>
</organism>
<dbReference type="PANTHER" id="PTHR38457">
    <property type="entry name" value="REGULATOR ABRB-RELATED"/>
    <property type="match status" value="1"/>
</dbReference>
<reference evidence="3" key="1">
    <citation type="submission" date="2016-10" db="EMBL/GenBank/DDBJ databases">
        <authorList>
            <person name="Varghese N."/>
            <person name="Submissions S."/>
        </authorList>
    </citation>
    <scope>NUCLEOTIDE SEQUENCE [LARGE SCALE GENOMIC DNA]</scope>
    <source>
        <strain evidence="3">DSM 13490</strain>
    </source>
</reference>